<organism evidence="1 2">
    <name type="scientific">Agathobacter rectalis</name>
    <dbReference type="NCBI Taxonomy" id="39491"/>
    <lineage>
        <taxon>Bacteria</taxon>
        <taxon>Bacillati</taxon>
        <taxon>Bacillota</taxon>
        <taxon>Clostridia</taxon>
        <taxon>Lachnospirales</taxon>
        <taxon>Lachnospiraceae</taxon>
        <taxon>Agathobacter</taxon>
    </lineage>
</organism>
<comment type="caution">
    <text evidence="1">The sequence shown here is derived from an EMBL/GenBank/DDBJ whole genome shotgun (WGS) entry which is preliminary data.</text>
</comment>
<dbReference type="Proteomes" id="UP000260758">
    <property type="component" value="Unassembled WGS sequence"/>
</dbReference>
<evidence type="ECO:0000313" key="2">
    <source>
        <dbReference type="Proteomes" id="UP000260758"/>
    </source>
</evidence>
<proteinExistence type="predicted"/>
<protein>
    <submittedName>
        <fullName evidence="1">Uncharacterized protein</fullName>
    </submittedName>
</protein>
<name>A0A3E4Y9T6_9FIRM</name>
<accession>A0A3E4Y9T6</accession>
<sequence>MHHGWCIKAGFVGHRKPKKHNSYRLLDTKRSSRGSTVCVLLPGAYVPPCMQKGGAKTPPLLLCHAPPRCRA</sequence>
<gene>
    <name evidence="1" type="ORF">DXB99_08865</name>
</gene>
<evidence type="ECO:0000313" key="1">
    <source>
        <dbReference type="EMBL" id="RGM71303.1"/>
    </source>
</evidence>
<reference evidence="1 2" key="1">
    <citation type="submission" date="2018-08" db="EMBL/GenBank/DDBJ databases">
        <title>A genome reference for cultivated species of the human gut microbiota.</title>
        <authorList>
            <person name="Zou Y."/>
            <person name="Xue W."/>
            <person name="Luo G."/>
        </authorList>
    </citation>
    <scope>NUCLEOTIDE SEQUENCE [LARGE SCALE GENOMIC DNA]</scope>
    <source>
        <strain evidence="1 2">OM07-13</strain>
    </source>
</reference>
<dbReference type="AlphaFoldDB" id="A0A3E4Y9T6"/>
<dbReference type="EMBL" id="QSTP01000008">
    <property type="protein sequence ID" value="RGM71303.1"/>
    <property type="molecule type" value="Genomic_DNA"/>
</dbReference>